<dbReference type="EMBL" id="AMQM01010092">
    <property type="status" value="NOT_ANNOTATED_CDS"/>
    <property type="molecule type" value="Genomic_DNA"/>
</dbReference>
<dbReference type="Proteomes" id="UP000015101">
    <property type="component" value="Unassembled WGS sequence"/>
</dbReference>
<sequence length="220" mass="25642">MFFYKREECMTREDKINQIGFYSRSIDIYLDYPDREDGIRLVLLYLSYLDQIKMDVDLLRSTKIGKQINEENDFGYLGCYTDVLKEADDICTGRVSCSIPVPNPKLENGNRSRTEKSCPRDFKLYLQASHRLGGELVNKNVKDTNNNNNNIININNNNNINSVNRNNNNINKIINNNINNINSINNINNNNNNINNINDINSNSNNINSFRQRHYLLEFY</sequence>
<proteinExistence type="predicted"/>
<evidence type="ECO:0000313" key="1">
    <source>
        <dbReference type="EMBL" id="ESN95744.1"/>
    </source>
</evidence>
<organism evidence="2 3">
    <name type="scientific">Helobdella robusta</name>
    <name type="common">Californian leech</name>
    <dbReference type="NCBI Taxonomy" id="6412"/>
    <lineage>
        <taxon>Eukaryota</taxon>
        <taxon>Metazoa</taxon>
        <taxon>Spiralia</taxon>
        <taxon>Lophotrochozoa</taxon>
        <taxon>Annelida</taxon>
        <taxon>Clitellata</taxon>
        <taxon>Hirudinea</taxon>
        <taxon>Rhynchobdellida</taxon>
        <taxon>Glossiphoniidae</taxon>
        <taxon>Helobdella</taxon>
    </lineage>
</organism>
<protein>
    <recommendedName>
        <fullName evidence="4">SUEL-type lectin domain-containing protein</fullName>
    </recommendedName>
</protein>
<dbReference type="AlphaFoldDB" id="T1FL80"/>
<gene>
    <name evidence="2" type="primary">20209579</name>
    <name evidence="1" type="ORF">HELRODRAFT_184446</name>
</gene>
<evidence type="ECO:0000313" key="2">
    <source>
        <dbReference type="EnsemblMetazoa" id="HelroP184446"/>
    </source>
</evidence>
<name>T1FL80_HELRO</name>
<accession>T1FL80</accession>
<reference evidence="1 3" key="2">
    <citation type="journal article" date="2013" name="Nature">
        <title>Insights into bilaterian evolution from three spiralian genomes.</title>
        <authorList>
            <person name="Simakov O."/>
            <person name="Marletaz F."/>
            <person name="Cho S.J."/>
            <person name="Edsinger-Gonzales E."/>
            <person name="Havlak P."/>
            <person name="Hellsten U."/>
            <person name="Kuo D.H."/>
            <person name="Larsson T."/>
            <person name="Lv J."/>
            <person name="Arendt D."/>
            <person name="Savage R."/>
            <person name="Osoegawa K."/>
            <person name="de Jong P."/>
            <person name="Grimwood J."/>
            <person name="Chapman J.A."/>
            <person name="Shapiro H."/>
            <person name="Aerts A."/>
            <person name="Otillar R.P."/>
            <person name="Terry A.Y."/>
            <person name="Boore J.L."/>
            <person name="Grigoriev I.V."/>
            <person name="Lindberg D.R."/>
            <person name="Seaver E.C."/>
            <person name="Weisblat D.A."/>
            <person name="Putnam N.H."/>
            <person name="Rokhsar D.S."/>
        </authorList>
    </citation>
    <scope>NUCLEOTIDE SEQUENCE</scope>
</reference>
<evidence type="ECO:0008006" key="4">
    <source>
        <dbReference type="Google" id="ProtNLM"/>
    </source>
</evidence>
<dbReference type="HOGENOM" id="CLU_1258873_0_0_1"/>
<reference evidence="3" key="1">
    <citation type="submission" date="2012-12" db="EMBL/GenBank/DDBJ databases">
        <authorList>
            <person name="Hellsten U."/>
            <person name="Grimwood J."/>
            <person name="Chapman J.A."/>
            <person name="Shapiro H."/>
            <person name="Aerts A."/>
            <person name="Otillar R.P."/>
            <person name="Terry A.Y."/>
            <person name="Boore J.L."/>
            <person name="Simakov O."/>
            <person name="Marletaz F."/>
            <person name="Cho S.-J."/>
            <person name="Edsinger-Gonzales E."/>
            <person name="Havlak P."/>
            <person name="Kuo D.-H."/>
            <person name="Larsson T."/>
            <person name="Lv J."/>
            <person name="Arendt D."/>
            <person name="Savage R."/>
            <person name="Osoegawa K."/>
            <person name="de Jong P."/>
            <person name="Lindberg D.R."/>
            <person name="Seaver E.C."/>
            <person name="Weisblat D.A."/>
            <person name="Putnam N.H."/>
            <person name="Grigoriev I.V."/>
            <person name="Rokhsar D.S."/>
        </authorList>
    </citation>
    <scope>NUCLEOTIDE SEQUENCE</scope>
</reference>
<dbReference type="KEGG" id="hro:HELRODRAFT_184446"/>
<dbReference type="EnsemblMetazoa" id="HelroT184446">
    <property type="protein sequence ID" value="HelroP184446"/>
    <property type="gene ID" value="HelroG184446"/>
</dbReference>
<dbReference type="PANTHER" id="PTHR46780">
    <property type="entry name" value="PROTEIN EVA-1"/>
    <property type="match status" value="1"/>
</dbReference>
<dbReference type="InterPro" id="IPR035441">
    <property type="entry name" value="TFIIS/LEDGF_dom_sf"/>
</dbReference>
<reference evidence="2" key="3">
    <citation type="submission" date="2015-06" db="UniProtKB">
        <authorList>
            <consortium name="EnsemblMetazoa"/>
        </authorList>
    </citation>
    <scope>IDENTIFICATION</scope>
</reference>
<keyword evidence="3" id="KW-1185">Reference proteome</keyword>
<dbReference type="EMBL" id="KB097503">
    <property type="protein sequence ID" value="ESN95744.1"/>
    <property type="molecule type" value="Genomic_DNA"/>
</dbReference>
<dbReference type="InParanoid" id="T1FL80"/>
<dbReference type="GeneID" id="20209579"/>
<dbReference type="SUPFAM" id="SSF47676">
    <property type="entry name" value="Conserved domain common to transcription factors TFIIS, elongin A, CRSP70"/>
    <property type="match status" value="1"/>
</dbReference>
<dbReference type="RefSeq" id="XP_009026157.1">
    <property type="nucleotide sequence ID" value="XM_009027909.1"/>
</dbReference>
<dbReference type="EMBL" id="AMQM01010093">
    <property type="status" value="NOT_ANNOTATED_CDS"/>
    <property type="molecule type" value="Genomic_DNA"/>
</dbReference>
<evidence type="ECO:0000313" key="3">
    <source>
        <dbReference type="Proteomes" id="UP000015101"/>
    </source>
</evidence>
<dbReference type="CTD" id="20209579"/>